<keyword evidence="5 7" id="KW-0472">Membrane</keyword>
<keyword evidence="3 7" id="KW-0812">Transmembrane</keyword>
<feature type="transmembrane region" description="Helical" evidence="7">
    <location>
        <begin position="189"/>
        <end position="210"/>
    </location>
</feature>
<feature type="transmembrane region" description="Helical" evidence="7">
    <location>
        <begin position="222"/>
        <end position="242"/>
    </location>
</feature>
<feature type="transmembrane region" description="Helical" evidence="7">
    <location>
        <begin position="155"/>
        <end position="177"/>
    </location>
</feature>
<evidence type="ECO:0000256" key="5">
    <source>
        <dbReference type="ARBA" id="ARBA00023136"/>
    </source>
</evidence>
<dbReference type="InterPro" id="IPR019402">
    <property type="entry name" value="CWH43_N"/>
</dbReference>
<organism evidence="9 10">
    <name type="scientific">Candidula unifasciata</name>
    <dbReference type="NCBI Taxonomy" id="100452"/>
    <lineage>
        <taxon>Eukaryota</taxon>
        <taxon>Metazoa</taxon>
        <taxon>Spiralia</taxon>
        <taxon>Lophotrochozoa</taxon>
        <taxon>Mollusca</taxon>
        <taxon>Gastropoda</taxon>
        <taxon>Heterobranchia</taxon>
        <taxon>Euthyneura</taxon>
        <taxon>Panpulmonata</taxon>
        <taxon>Eupulmonata</taxon>
        <taxon>Stylommatophora</taxon>
        <taxon>Helicina</taxon>
        <taxon>Helicoidea</taxon>
        <taxon>Geomitridae</taxon>
        <taxon>Candidula</taxon>
    </lineage>
</organism>
<dbReference type="Proteomes" id="UP000678393">
    <property type="component" value="Unassembled WGS sequence"/>
</dbReference>
<evidence type="ECO:0000256" key="1">
    <source>
        <dbReference type="ARBA" id="ARBA00004127"/>
    </source>
</evidence>
<dbReference type="PANTHER" id="PTHR21324:SF2">
    <property type="entry name" value="EG:22E5.9 PROTEIN"/>
    <property type="match status" value="1"/>
</dbReference>
<feature type="domain" description="CWH43-like N-terminal" evidence="8">
    <location>
        <begin position="70"/>
        <end position="287"/>
    </location>
</feature>
<sequence>MGTDGEQPFTLTYSGQSDGLTGSEQGQIELLPVEILTEVRREEAVTLMGNGVIQRETSKGNCLQKVLQLRFLPILTFAWNCTAFVTSYAIAVSKGHVEPDFPYISHTAVEVPERGIFSQMVNLGALMFAANMYIKYLQVKAVILTTTSDRPRDRRLNIASLVVGFTSAVGMTVVANFQTRVMREAHYTGAFLAFTGGMIYCWLQTSLSLIHRPWSKITVFQITNSILLTIFLFMFGISKIVFKNMEAAGHGTKHDTLRDVYLVSTSTEWLTAIFTITYVLTYYRDFSFIRFNFPSVHIRNEQNPSSSSGHTGRVDV</sequence>
<feature type="transmembrane region" description="Helical" evidence="7">
    <location>
        <begin position="116"/>
        <end position="134"/>
    </location>
</feature>
<evidence type="ECO:0000313" key="10">
    <source>
        <dbReference type="Proteomes" id="UP000678393"/>
    </source>
</evidence>
<dbReference type="GO" id="GO:0012505">
    <property type="term" value="C:endomembrane system"/>
    <property type="evidence" value="ECO:0007669"/>
    <property type="project" value="UniProtKB-SubCell"/>
</dbReference>
<comment type="similarity">
    <text evidence="2">Belongs to the DRAM/TMEM150 family.</text>
</comment>
<comment type="caution">
    <text evidence="9">The sequence shown here is derived from an EMBL/GenBank/DDBJ whole genome shotgun (WGS) entry which is preliminary data.</text>
</comment>
<keyword evidence="4 7" id="KW-1133">Transmembrane helix</keyword>
<evidence type="ECO:0000256" key="4">
    <source>
        <dbReference type="ARBA" id="ARBA00022989"/>
    </source>
</evidence>
<dbReference type="EMBL" id="CAJHNH020000979">
    <property type="protein sequence ID" value="CAG5120866.1"/>
    <property type="molecule type" value="Genomic_DNA"/>
</dbReference>
<evidence type="ECO:0000256" key="6">
    <source>
        <dbReference type="SAM" id="MobiDB-lite"/>
    </source>
</evidence>
<comment type="subcellular location">
    <subcellularLocation>
        <location evidence="1">Endomembrane system</location>
        <topology evidence="1">Multi-pass membrane protein</topology>
    </subcellularLocation>
</comment>
<protein>
    <recommendedName>
        <fullName evidence="8">CWH43-like N-terminal domain-containing protein</fullName>
    </recommendedName>
</protein>
<keyword evidence="10" id="KW-1185">Reference proteome</keyword>
<evidence type="ECO:0000256" key="3">
    <source>
        <dbReference type="ARBA" id="ARBA00022692"/>
    </source>
</evidence>
<dbReference type="InterPro" id="IPR050911">
    <property type="entry name" value="DRAM/TMEM150_Autophagy_Mod"/>
</dbReference>
<dbReference type="Pfam" id="PF10277">
    <property type="entry name" value="Frag1"/>
    <property type="match status" value="1"/>
</dbReference>
<feature type="region of interest" description="Disordered" evidence="6">
    <location>
        <begin position="1"/>
        <end position="23"/>
    </location>
</feature>
<feature type="compositionally biased region" description="Polar residues" evidence="6">
    <location>
        <begin position="9"/>
        <end position="23"/>
    </location>
</feature>
<evidence type="ECO:0000313" key="9">
    <source>
        <dbReference type="EMBL" id="CAG5120866.1"/>
    </source>
</evidence>
<dbReference type="AlphaFoldDB" id="A0A8S3Z2K6"/>
<evidence type="ECO:0000259" key="8">
    <source>
        <dbReference type="Pfam" id="PF10277"/>
    </source>
</evidence>
<dbReference type="PANTHER" id="PTHR21324">
    <property type="entry name" value="FASTING-INDUCIBLE INTEGRAL MEMBRANE PROTEIN TM6P1-RELATED"/>
    <property type="match status" value="1"/>
</dbReference>
<evidence type="ECO:0000256" key="7">
    <source>
        <dbReference type="SAM" id="Phobius"/>
    </source>
</evidence>
<evidence type="ECO:0000256" key="2">
    <source>
        <dbReference type="ARBA" id="ARBA00006565"/>
    </source>
</evidence>
<reference evidence="9" key="1">
    <citation type="submission" date="2021-04" db="EMBL/GenBank/DDBJ databases">
        <authorList>
            <consortium name="Molecular Ecology Group"/>
        </authorList>
    </citation>
    <scope>NUCLEOTIDE SEQUENCE</scope>
</reference>
<accession>A0A8S3Z2K6</accession>
<dbReference type="OrthoDB" id="191706at2759"/>
<name>A0A8S3Z2K6_9EUPU</name>
<gene>
    <name evidence="9" type="ORF">CUNI_LOCUS6424</name>
</gene>
<feature type="transmembrane region" description="Helical" evidence="7">
    <location>
        <begin position="71"/>
        <end position="91"/>
    </location>
</feature>
<proteinExistence type="inferred from homology"/>
<feature type="transmembrane region" description="Helical" evidence="7">
    <location>
        <begin position="262"/>
        <end position="283"/>
    </location>
</feature>